<dbReference type="SUPFAM" id="SSF52777">
    <property type="entry name" value="CoA-dependent acyltransferases"/>
    <property type="match status" value="5"/>
</dbReference>
<dbReference type="InterPro" id="IPR042099">
    <property type="entry name" value="ANL_N_sf"/>
</dbReference>
<gene>
    <name evidence="7" type="ORF">SAMN05444354_13333</name>
</gene>
<evidence type="ECO:0000256" key="3">
    <source>
        <dbReference type="ARBA" id="ARBA00022450"/>
    </source>
</evidence>
<dbReference type="SUPFAM" id="SSF47336">
    <property type="entry name" value="ACP-like"/>
    <property type="match status" value="1"/>
</dbReference>
<sequence length="1834" mass="200679">MEKIRDRKHEEGAPASLFAPCSWVSEHFSHSKNVRASAFSCVQGGFRISGTLDVPLLEQSFDVLTRRHPSLRAPLSLTVIELPQAGEAECRAVALEQAQRPFDPDQGPLLRAALLRLGIQEHVLLLCMHQLVADEASPEVLGHELATVYGALVSGTAPRLLEPSPYGEFARNPKWNEARVIVSADECAHQLFEEQVKRTPQAVAVSFEGTELSYAELDGRANQLAQHLRGMGVGPESRVGLCVERSVELVVGMLGTLKAGGAYVPLDPAAPAERLEYMMKDAGLEVLLTQQRLVPGLPVGAGHVVCLDADWAQISRQSQAAVAHEGSAGQLAYVIYTSGSTGKPKGTLLEHGGLCNAARAAIQILGLGPGKKVLQFSSLGFDASVWEMFSALLSGAHLVLASKEALMPGAPLQELLQAQAITTATLTPSVLMQLEPGSLPSLETVAAAGEACTPELVGRWKPGRRFINAYGPTEVTICATQNSQVEAARPTIGRALPNVQVYVLDEAQRVVPVGVAGELCVGGAGLARGYLGRAELTAERFIPNPYSEEPGARLYRTGDRVRWLENGELEFLGRMDFQVKLRGFRIELEEVEAALSQQAGLSEVVVVVREDVPGVKRLVAYVVGAGKQPAPSSEALRSALKQKLPEYMVPSAFVRLEALPLALTGKVDRKALPAPDWNTLEPEREYVAPQTPVEKELAAIWAKVLRLERVGRHDNFFLLGGDSIIGMQILARAHQAGLRFTSKQLFQHPTLAALAPLVTQARDLDDQGVITGRVSLTPIQHWFLEQQQPEPHHFKQAMVFEVTEPVAPALLEQALRQLLAHHDALRMCFTEEGGRWQQSNGAQAQGVSLRQVDLAHVPEAQRATAIEAVSEELQEGFDLSQGLLLRAALLHLGAGQTGRLLLAIHHFVVDFVSWRILLEDLNTAYQQLCRGEPVVLAAKTTSFKRWAGKLEEYAQSPLEEDRAYWLQPREPVRALPVDRVGGANTQESARGVTVSLDVEPTRALLQEVPGAYRAHINDVLLAVLAQSLAQWTGSRQVLVDLEGHGREELFEDVNLSRTVGWFTTLFPVQLDLPEATSPAPVLESVREELRRLPHRGIGYGLLRYLRKDGAAQGLLSRPQAEVSFNYWGQIDLMGQGSAPFVLSSELGGPEFGRKHRRPHLLAVEARVFGGKLEVTWLYSENVHARATVEALAQNFMASLRTLIAGRTSPEAARYIPSDFPLAQLDRAALEQVLKQTPRIEDLYPLAPLQQGLLYHAHLAPGTDLYFEQVSWAIPQALDVSAFQKAWERVVAQSPVLRTVFLWEGLAEPLQAVLPSVTLPWQQLDWRGVPAAEQKARLSSLVSEDRSRGFELSQAPLMRVALIRLGEASYHCLFSFHHLLLDGWSVGLVFQALYAHYEALSSGKELPLQRGTSYRDYIAWLRQQDVSRSEAYWRQALKRFTTPSPLPYGQRPGWTAETSQGYGEQQLQIGRASADALQAFVRQHGLTLNTLVLGAWGLVLGQHGGSTDVVFGTTLAGRPPELPGSDAVMGLLINTLPARVRLESQVPVLPWLERLQAEQDELRQHEYSPLAQVQAWSEVPRGTGLFESLYSFENYPMDSALGGAEFIERTQFAIAASVIPNRQGLLLRIAFEAGRFESATIDRLLAHWSLALERMVAQPEKALGRISLLSEGERRQVLEEWAATALAGRPEACAHQLFEEQVKRTPQAVAVSFEGAELSYAELDGRANQLAQHLRGMGVGPESRVGLCVERSVELVVGMLGTLKAGGAYVPLDPAAPAERLEYMMKDAGLEVLLTQQRLVPGLPVRAGHVVCLDADWAQISRQSQAAVAHEGSAG</sequence>
<dbReference type="InterPro" id="IPR025110">
    <property type="entry name" value="AMP-bd_C"/>
</dbReference>
<dbReference type="PANTHER" id="PTHR45527">
    <property type="entry name" value="NONRIBOSOMAL PEPTIDE SYNTHETASE"/>
    <property type="match status" value="1"/>
</dbReference>
<dbReference type="Gene3D" id="3.30.559.30">
    <property type="entry name" value="Nonribosomal peptide synthetase, condensation domain"/>
    <property type="match status" value="2"/>
</dbReference>
<dbReference type="Pfam" id="PF00501">
    <property type="entry name" value="AMP-binding"/>
    <property type="match status" value="2"/>
</dbReference>
<keyword evidence="8" id="KW-1185">Reference proteome</keyword>
<dbReference type="Pfam" id="PF00550">
    <property type="entry name" value="PP-binding"/>
    <property type="match status" value="1"/>
</dbReference>
<dbReference type="InterPro" id="IPR010071">
    <property type="entry name" value="AA_adenyl_dom"/>
</dbReference>
<dbReference type="FunFam" id="3.40.50.12780:FF:000012">
    <property type="entry name" value="Non-ribosomal peptide synthetase"/>
    <property type="match status" value="1"/>
</dbReference>
<dbReference type="PROSITE" id="PS50075">
    <property type="entry name" value="CARRIER"/>
    <property type="match status" value="1"/>
</dbReference>
<evidence type="ECO:0000313" key="7">
    <source>
        <dbReference type="EMBL" id="SEN19156.1"/>
    </source>
</evidence>
<dbReference type="Gene3D" id="2.30.38.10">
    <property type="entry name" value="Luciferase, Domain 3"/>
    <property type="match status" value="1"/>
</dbReference>
<evidence type="ECO:0000259" key="6">
    <source>
        <dbReference type="PROSITE" id="PS50075"/>
    </source>
</evidence>
<dbReference type="InterPro" id="IPR006162">
    <property type="entry name" value="Ppantetheine_attach_site"/>
</dbReference>
<dbReference type="FunFam" id="2.30.38.10:FF:000001">
    <property type="entry name" value="Non-ribosomal peptide synthetase PvdI"/>
    <property type="match status" value="1"/>
</dbReference>
<evidence type="ECO:0000256" key="4">
    <source>
        <dbReference type="ARBA" id="ARBA00022553"/>
    </source>
</evidence>
<dbReference type="Gene3D" id="3.30.559.10">
    <property type="entry name" value="Chloramphenicol acetyltransferase-like domain"/>
    <property type="match status" value="3"/>
</dbReference>
<dbReference type="Proteomes" id="UP000182719">
    <property type="component" value="Unassembled WGS sequence"/>
</dbReference>
<dbReference type="PANTHER" id="PTHR45527:SF1">
    <property type="entry name" value="FATTY ACID SYNTHASE"/>
    <property type="match status" value="1"/>
</dbReference>
<dbReference type="CDD" id="cd19534">
    <property type="entry name" value="E_NRPS"/>
    <property type="match status" value="1"/>
</dbReference>
<dbReference type="InterPro" id="IPR023213">
    <property type="entry name" value="CAT-like_dom_sf"/>
</dbReference>
<dbReference type="GO" id="GO:0044550">
    <property type="term" value="P:secondary metabolite biosynthetic process"/>
    <property type="evidence" value="ECO:0007669"/>
    <property type="project" value="UniProtKB-ARBA"/>
</dbReference>
<dbReference type="NCBIfam" id="TIGR01733">
    <property type="entry name" value="AA-adenyl-dom"/>
    <property type="match status" value="1"/>
</dbReference>
<proteinExistence type="inferred from homology"/>
<protein>
    <submittedName>
        <fullName evidence="7">Non-ribosomal peptide synthase domain TIGR01720/amino acid adenylation domain-containing protein</fullName>
    </submittedName>
</protein>
<dbReference type="CDD" id="cd17652">
    <property type="entry name" value="A_NRPS_CmdD_like"/>
    <property type="match status" value="1"/>
</dbReference>
<keyword evidence="4" id="KW-0597">Phosphoprotein</keyword>
<dbReference type="InterPro" id="IPR020845">
    <property type="entry name" value="AMP-binding_CS"/>
</dbReference>
<keyword evidence="5" id="KW-0677">Repeat</keyword>
<comment type="similarity">
    <text evidence="2">Belongs to the ATP-dependent AMP-binding enzyme family.</text>
</comment>
<dbReference type="InterPro" id="IPR036736">
    <property type="entry name" value="ACP-like_sf"/>
</dbReference>
<evidence type="ECO:0000256" key="5">
    <source>
        <dbReference type="ARBA" id="ARBA00022737"/>
    </source>
</evidence>
<reference evidence="8" key="1">
    <citation type="submission" date="2016-10" db="EMBL/GenBank/DDBJ databases">
        <authorList>
            <person name="Varghese N."/>
            <person name="Submissions S."/>
        </authorList>
    </citation>
    <scope>NUCLEOTIDE SEQUENCE [LARGE SCALE GENOMIC DNA]</scope>
    <source>
        <strain evidence="8">DSM 17044</strain>
    </source>
</reference>
<dbReference type="EMBL" id="FOAP01000033">
    <property type="protein sequence ID" value="SEN19156.1"/>
    <property type="molecule type" value="Genomic_DNA"/>
</dbReference>
<dbReference type="GO" id="GO:0031177">
    <property type="term" value="F:phosphopantetheine binding"/>
    <property type="evidence" value="ECO:0007669"/>
    <property type="project" value="InterPro"/>
</dbReference>
<dbReference type="Gene3D" id="3.30.300.30">
    <property type="match status" value="1"/>
</dbReference>
<dbReference type="Pfam" id="PF00668">
    <property type="entry name" value="Condensation"/>
    <property type="match status" value="3"/>
</dbReference>
<dbReference type="InterPro" id="IPR010060">
    <property type="entry name" value="NRPS_synth"/>
</dbReference>
<accession>A0A1H8EIB7</accession>
<dbReference type="InterPro" id="IPR001242">
    <property type="entry name" value="Condensation_dom"/>
</dbReference>
<dbReference type="Gene3D" id="1.10.1200.10">
    <property type="entry name" value="ACP-like"/>
    <property type="match status" value="1"/>
</dbReference>
<name>A0A1H8EIB7_STIAU</name>
<dbReference type="SUPFAM" id="SSF56801">
    <property type="entry name" value="Acetyl-CoA synthetase-like"/>
    <property type="match status" value="2"/>
</dbReference>
<dbReference type="NCBIfam" id="TIGR01720">
    <property type="entry name" value="NRPS-para261"/>
    <property type="match status" value="1"/>
</dbReference>
<organism evidence="7 8">
    <name type="scientific">Stigmatella aurantiaca</name>
    <dbReference type="NCBI Taxonomy" id="41"/>
    <lineage>
        <taxon>Bacteria</taxon>
        <taxon>Pseudomonadati</taxon>
        <taxon>Myxococcota</taxon>
        <taxon>Myxococcia</taxon>
        <taxon>Myxococcales</taxon>
        <taxon>Cystobacterineae</taxon>
        <taxon>Archangiaceae</taxon>
        <taxon>Stigmatella</taxon>
    </lineage>
</organism>
<dbReference type="PROSITE" id="PS00012">
    <property type="entry name" value="PHOSPHOPANTETHEINE"/>
    <property type="match status" value="1"/>
</dbReference>
<dbReference type="InterPro" id="IPR045851">
    <property type="entry name" value="AMP-bd_C_sf"/>
</dbReference>
<dbReference type="Gene3D" id="3.40.50.12780">
    <property type="entry name" value="N-terminal domain of ligase-like"/>
    <property type="match status" value="1"/>
</dbReference>
<evidence type="ECO:0000313" key="8">
    <source>
        <dbReference type="Proteomes" id="UP000182719"/>
    </source>
</evidence>
<keyword evidence="3" id="KW-0596">Phosphopantetheine</keyword>
<evidence type="ECO:0000256" key="1">
    <source>
        <dbReference type="ARBA" id="ARBA00001957"/>
    </source>
</evidence>
<dbReference type="Pfam" id="PF13193">
    <property type="entry name" value="AMP-binding_C"/>
    <property type="match status" value="1"/>
</dbReference>
<dbReference type="OrthoDB" id="5349841at2"/>
<dbReference type="FunFam" id="3.30.300.30:FF:000010">
    <property type="entry name" value="Enterobactin synthetase component F"/>
    <property type="match status" value="1"/>
</dbReference>
<dbReference type="FunFam" id="3.40.50.980:FF:000001">
    <property type="entry name" value="Non-ribosomal peptide synthetase"/>
    <property type="match status" value="1"/>
</dbReference>
<dbReference type="InterPro" id="IPR009081">
    <property type="entry name" value="PP-bd_ACP"/>
</dbReference>
<comment type="cofactor">
    <cofactor evidence="1">
        <name>pantetheine 4'-phosphate</name>
        <dbReference type="ChEBI" id="CHEBI:47942"/>
    </cofactor>
</comment>
<feature type="domain" description="Carrier" evidence="6">
    <location>
        <begin position="688"/>
        <end position="762"/>
    </location>
</feature>
<dbReference type="InterPro" id="IPR020806">
    <property type="entry name" value="PKS_PP-bd"/>
</dbReference>
<dbReference type="PROSITE" id="PS00455">
    <property type="entry name" value="AMP_BINDING"/>
    <property type="match status" value="1"/>
</dbReference>
<dbReference type="InterPro" id="IPR000873">
    <property type="entry name" value="AMP-dep_synth/lig_dom"/>
</dbReference>
<evidence type="ECO:0000256" key="2">
    <source>
        <dbReference type="ARBA" id="ARBA00006432"/>
    </source>
</evidence>
<dbReference type="CDD" id="cd19543">
    <property type="entry name" value="DCL_NRPS"/>
    <property type="match status" value="1"/>
</dbReference>
<dbReference type="GO" id="GO:0005737">
    <property type="term" value="C:cytoplasm"/>
    <property type="evidence" value="ECO:0007669"/>
    <property type="project" value="TreeGrafter"/>
</dbReference>
<dbReference type="SMART" id="SM01294">
    <property type="entry name" value="PKS_PP_betabranch"/>
    <property type="match status" value="1"/>
</dbReference>
<dbReference type="GO" id="GO:0043041">
    <property type="term" value="P:amino acid activation for nonribosomal peptide biosynthetic process"/>
    <property type="evidence" value="ECO:0007669"/>
    <property type="project" value="TreeGrafter"/>
</dbReference>
<dbReference type="FunFam" id="1.10.1200.10:FF:000005">
    <property type="entry name" value="Nonribosomal peptide synthetase 1"/>
    <property type="match status" value="1"/>
</dbReference>
<dbReference type="GO" id="GO:0003824">
    <property type="term" value="F:catalytic activity"/>
    <property type="evidence" value="ECO:0007669"/>
    <property type="project" value="InterPro"/>
</dbReference>
<dbReference type="SMART" id="SM00823">
    <property type="entry name" value="PKS_PP"/>
    <property type="match status" value="1"/>
</dbReference>
<dbReference type="Gene3D" id="3.40.50.980">
    <property type="match status" value="2"/>
</dbReference>